<evidence type="ECO:0000313" key="2">
    <source>
        <dbReference type="EMBL" id="HGY56431.1"/>
    </source>
</evidence>
<dbReference type="PANTHER" id="PTHR36304">
    <property type="entry name" value="DOMAIN GTPASE-ACTIVATING PROTEIN, PUTATIVE-RELATED-RELATED"/>
    <property type="match status" value="1"/>
</dbReference>
<gene>
    <name evidence="2" type="ORF">ENK44_12045</name>
</gene>
<evidence type="ECO:0000259" key="1">
    <source>
        <dbReference type="Pfam" id="PF14332"/>
    </source>
</evidence>
<name>A0A7V4WWG3_CALAY</name>
<dbReference type="EMBL" id="DRQG01000110">
    <property type="protein sequence ID" value="HGY56431.1"/>
    <property type="molecule type" value="Genomic_DNA"/>
</dbReference>
<dbReference type="PANTHER" id="PTHR36304:SF4">
    <property type="entry name" value="DUF4388 DOMAIN-CONTAINING PROTEIN"/>
    <property type="match status" value="1"/>
</dbReference>
<comment type="caution">
    <text evidence="2">The sequence shown here is derived from an EMBL/GenBank/DDBJ whole genome shotgun (WGS) entry which is preliminary data.</text>
</comment>
<reference evidence="2" key="1">
    <citation type="journal article" date="2020" name="mSystems">
        <title>Genome- and Community-Level Interaction Insights into Carbon Utilization and Element Cycling Functions of Hydrothermarchaeota in Hydrothermal Sediment.</title>
        <authorList>
            <person name="Zhou Z."/>
            <person name="Liu Y."/>
            <person name="Xu W."/>
            <person name="Pan J."/>
            <person name="Luo Z.H."/>
            <person name="Li M."/>
        </authorList>
    </citation>
    <scope>NUCLEOTIDE SEQUENCE [LARGE SCALE GENOMIC DNA]</scope>
    <source>
        <strain evidence="2">HyVt-577</strain>
    </source>
</reference>
<dbReference type="AlphaFoldDB" id="A0A7V4WWG3"/>
<dbReference type="Proteomes" id="UP000885779">
    <property type="component" value="Unassembled WGS sequence"/>
</dbReference>
<feature type="domain" description="PatA-like N-terminal" evidence="1">
    <location>
        <begin position="5"/>
        <end position="101"/>
    </location>
</feature>
<proteinExistence type="predicted"/>
<organism evidence="2">
    <name type="scientific">Caldithrix abyssi</name>
    <dbReference type="NCBI Taxonomy" id="187145"/>
    <lineage>
        <taxon>Bacteria</taxon>
        <taxon>Pseudomonadati</taxon>
        <taxon>Calditrichota</taxon>
        <taxon>Calditrichia</taxon>
        <taxon>Calditrichales</taxon>
        <taxon>Calditrichaceae</taxon>
        <taxon>Caldithrix</taxon>
    </lineage>
</organism>
<dbReference type="Pfam" id="PF14332">
    <property type="entry name" value="DUF4388"/>
    <property type="match status" value="1"/>
</dbReference>
<protein>
    <submittedName>
        <fullName evidence="2">DUF4388 domain-containing protein</fullName>
    </submittedName>
</protein>
<accession>A0A7V4WWG3</accession>
<dbReference type="InterPro" id="IPR025497">
    <property type="entry name" value="PatA-like_N"/>
</dbReference>
<sequence length="213" mass="24142">MALVGNLKDLKLPSLIQLNCMERNTAKLTIEHNGRYGFIYFDKGQVVHAEFDPYIGEEAIYQLLTLYSGNFKVEGGIRAPVNSIKTPWNNLLLEGMRQLDDADDTSERKFDHLFERLLTIKGVRSASLITREGTVIASSAPYGEKYGYLFALIMFQAEKFGELTGREKPEFISIAVSPYKYVCSSYNQLYLVMELEVKIKLDVILPLLKQALA</sequence>